<accession>A0A0E9N392</accession>
<sequence length="192" mass="22868">MKNVKDMSTNRPKNTIKRQIKKAIQEEAVDIVYPGTQFDPDREAILNEFKGIRQAIFDKQTPKDNLRSKMLQLKFMMQEYLQTQALPEKQWETQKAPSFAAFLKEYIHRVNRKNKDFAQDISVKAAELSLVINSRRKPTEKIIYRLEIHSNHFFPAVLWFKIMEKDRENELRSNHDIIEKERKHVKKVLEIA</sequence>
<protein>
    <submittedName>
        <fullName evidence="1">Uncharacterized protein</fullName>
    </submittedName>
</protein>
<dbReference type="AlphaFoldDB" id="A0A0E9N392"/>
<name>A0A0E9N392_9BACT</name>
<proteinExistence type="predicted"/>
<comment type="caution">
    <text evidence="1">The sequence shown here is derived from an EMBL/GenBank/DDBJ whole genome shotgun (WGS) entry which is preliminary data.</text>
</comment>
<reference evidence="1 2" key="1">
    <citation type="submission" date="2015-04" db="EMBL/GenBank/DDBJ databases">
        <title>Whole genome shotgun sequence of Flavihumibacter petaseus NBRC 106054.</title>
        <authorList>
            <person name="Miyazawa S."/>
            <person name="Hosoyama A."/>
            <person name="Hashimoto M."/>
            <person name="Noguchi M."/>
            <person name="Tsuchikane K."/>
            <person name="Ohji S."/>
            <person name="Yamazoe A."/>
            <person name="Ichikawa N."/>
            <person name="Kimura A."/>
            <person name="Fujita N."/>
        </authorList>
    </citation>
    <scope>NUCLEOTIDE SEQUENCE [LARGE SCALE GENOMIC DNA]</scope>
    <source>
        <strain evidence="1 2">NBRC 106054</strain>
    </source>
</reference>
<dbReference type="Proteomes" id="UP000033121">
    <property type="component" value="Unassembled WGS sequence"/>
</dbReference>
<dbReference type="InterPro" id="IPR010982">
    <property type="entry name" value="Lambda_DNA-bd_dom_sf"/>
</dbReference>
<keyword evidence="2" id="KW-1185">Reference proteome</keyword>
<dbReference type="GO" id="GO:0003677">
    <property type="term" value="F:DNA binding"/>
    <property type="evidence" value="ECO:0007669"/>
    <property type="project" value="InterPro"/>
</dbReference>
<organism evidence="1 2">
    <name type="scientific">Flavihumibacter petaseus NBRC 106054</name>
    <dbReference type="NCBI Taxonomy" id="1220578"/>
    <lineage>
        <taxon>Bacteria</taxon>
        <taxon>Pseudomonadati</taxon>
        <taxon>Bacteroidota</taxon>
        <taxon>Chitinophagia</taxon>
        <taxon>Chitinophagales</taxon>
        <taxon>Chitinophagaceae</taxon>
        <taxon>Flavihumibacter</taxon>
    </lineage>
</organism>
<dbReference type="EMBL" id="BBWV01000003">
    <property type="protein sequence ID" value="GAO44427.1"/>
    <property type="molecule type" value="Genomic_DNA"/>
</dbReference>
<evidence type="ECO:0000313" key="1">
    <source>
        <dbReference type="EMBL" id="GAO44427.1"/>
    </source>
</evidence>
<dbReference type="Gene3D" id="1.10.260.40">
    <property type="entry name" value="lambda repressor-like DNA-binding domains"/>
    <property type="match status" value="1"/>
</dbReference>
<gene>
    <name evidence="1" type="ORF">FPE01S_03_04650</name>
</gene>
<evidence type="ECO:0000313" key="2">
    <source>
        <dbReference type="Proteomes" id="UP000033121"/>
    </source>
</evidence>